<reference evidence="4" key="1">
    <citation type="submission" date="2022-08" db="EMBL/GenBank/DDBJ databases">
        <title>Novel sulphate-reducing endosymbionts in the free-living metamonad Anaeramoeba.</title>
        <authorList>
            <person name="Jerlstrom-Hultqvist J."/>
            <person name="Cepicka I."/>
            <person name="Gallot-Lavallee L."/>
            <person name="Salas-Leiva D."/>
            <person name="Curtis B.A."/>
            <person name="Zahonova K."/>
            <person name="Pipaliya S."/>
            <person name="Dacks J."/>
            <person name="Roger A.J."/>
        </authorList>
    </citation>
    <scope>NUCLEOTIDE SEQUENCE</scope>
    <source>
        <strain evidence="4">Busselton2</strain>
    </source>
</reference>
<feature type="region of interest" description="Disordered" evidence="2">
    <location>
        <begin position="285"/>
        <end position="319"/>
    </location>
</feature>
<dbReference type="CDD" id="cd18186">
    <property type="entry name" value="BTB_POZ_ZBTB_KLHL-like"/>
    <property type="match status" value="1"/>
</dbReference>
<proteinExistence type="predicted"/>
<evidence type="ECO:0000313" key="4">
    <source>
        <dbReference type="EMBL" id="KAJ3429817.1"/>
    </source>
</evidence>
<dbReference type="EMBL" id="JANTQA010000057">
    <property type="protein sequence ID" value="KAJ3429817.1"/>
    <property type="molecule type" value="Genomic_DNA"/>
</dbReference>
<feature type="coiled-coil region" evidence="1">
    <location>
        <begin position="1"/>
        <end position="28"/>
    </location>
</feature>
<organism evidence="4 5">
    <name type="scientific">Anaeramoeba flamelloides</name>
    <dbReference type="NCBI Taxonomy" id="1746091"/>
    <lineage>
        <taxon>Eukaryota</taxon>
        <taxon>Metamonada</taxon>
        <taxon>Anaeramoebidae</taxon>
        <taxon>Anaeramoeba</taxon>
    </lineage>
</organism>
<keyword evidence="1" id="KW-0175">Coiled coil</keyword>
<feature type="compositionally biased region" description="Basic residues" evidence="2">
    <location>
        <begin position="289"/>
        <end position="302"/>
    </location>
</feature>
<dbReference type="PROSITE" id="PS50097">
    <property type="entry name" value="BTB"/>
    <property type="match status" value="1"/>
</dbReference>
<dbReference type="AlphaFoldDB" id="A0AAV7YMC1"/>
<dbReference type="InterPro" id="IPR000210">
    <property type="entry name" value="BTB/POZ_dom"/>
</dbReference>
<dbReference type="SUPFAM" id="SSF54695">
    <property type="entry name" value="POZ domain"/>
    <property type="match status" value="1"/>
</dbReference>
<dbReference type="InterPro" id="IPR011333">
    <property type="entry name" value="SKP1/BTB/POZ_sf"/>
</dbReference>
<evidence type="ECO:0000259" key="3">
    <source>
        <dbReference type="PROSITE" id="PS50097"/>
    </source>
</evidence>
<protein>
    <submittedName>
        <fullName evidence="4">Td and poz domain-containing protein 1-related</fullName>
    </submittedName>
</protein>
<gene>
    <name evidence="4" type="ORF">M0812_25178</name>
</gene>
<evidence type="ECO:0000256" key="2">
    <source>
        <dbReference type="SAM" id="MobiDB-lite"/>
    </source>
</evidence>
<sequence>MNKLKKENERLRNEINLLKQKSGENEKKGLLFKSKFEWVYTHSNRSSSICSESDEIFLDEFSALKYLFQQFRMNLDKNWKEFDLDAYNEDMERHLEQAGWGNASLDHNFVAMGTITAFDPNDDQLVCSPISLKYEELKKGALWLELEVDALKNLRDDFLQLFESQKFADEEIKGIKFHSTWVEKRLSVSTKTLKKKLSAVSKKHLKMFFKWLYTGWIHVPQGFDDYFQKEKHIKKIRKIIVPILKKFKLKGMETQNKWMKDLEELYLSRKDSAEFNIVLKKKNKEEKNKKKGKSKRKKNKKNKKEEEEEEENTLENKETQGKNKFPIHKFILLARSGLYRSYFSSIKATTGNNISDYSLHSNKFWEYFIQFLYLGKFPNQKNMEIYQEIIDTNDYFQLSNETILTKMFKKHKKWKHFLNQQTIKKTKKVSNEFCSKFSRIEKNDEYLQITDW</sequence>
<name>A0AAV7YMC1_9EUKA</name>
<dbReference type="Gene3D" id="3.30.710.10">
    <property type="entry name" value="Potassium Channel Kv1.1, Chain A"/>
    <property type="match status" value="1"/>
</dbReference>
<dbReference type="Pfam" id="PF00651">
    <property type="entry name" value="BTB"/>
    <property type="match status" value="1"/>
</dbReference>
<accession>A0AAV7YMC1</accession>
<evidence type="ECO:0000256" key="1">
    <source>
        <dbReference type="SAM" id="Coils"/>
    </source>
</evidence>
<dbReference type="Proteomes" id="UP001146793">
    <property type="component" value="Unassembled WGS sequence"/>
</dbReference>
<feature type="domain" description="BTB" evidence="3">
    <location>
        <begin position="310"/>
        <end position="381"/>
    </location>
</feature>
<evidence type="ECO:0000313" key="5">
    <source>
        <dbReference type="Proteomes" id="UP001146793"/>
    </source>
</evidence>
<comment type="caution">
    <text evidence="4">The sequence shown here is derived from an EMBL/GenBank/DDBJ whole genome shotgun (WGS) entry which is preliminary data.</text>
</comment>